<dbReference type="EMBL" id="FJVC01000481">
    <property type="protein sequence ID" value="CZT51255.1"/>
    <property type="molecule type" value="Genomic_DNA"/>
</dbReference>
<feature type="signal peptide" evidence="2">
    <location>
        <begin position="1"/>
        <end position="21"/>
    </location>
</feature>
<protein>
    <submittedName>
        <fullName evidence="3">Uncharacterized protein</fullName>
    </submittedName>
</protein>
<proteinExistence type="predicted"/>
<dbReference type="Proteomes" id="UP000177625">
    <property type="component" value="Unassembled WGS sequence"/>
</dbReference>
<feature type="chain" id="PRO_5009448611" evidence="2">
    <location>
        <begin position="22"/>
        <end position="342"/>
    </location>
</feature>
<evidence type="ECO:0000256" key="2">
    <source>
        <dbReference type="SAM" id="SignalP"/>
    </source>
</evidence>
<evidence type="ECO:0000256" key="1">
    <source>
        <dbReference type="SAM" id="MobiDB-lite"/>
    </source>
</evidence>
<evidence type="ECO:0000313" key="3">
    <source>
        <dbReference type="EMBL" id="CZT51255.1"/>
    </source>
</evidence>
<reference evidence="4" key="1">
    <citation type="submission" date="2016-03" db="EMBL/GenBank/DDBJ databases">
        <authorList>
            <person name="Guldener U."/>
        </authorList>
    </citation>
    <scope>NUCLEOTIDE SEQUENCE [LARGE SCALE GENOMIC DNA]</scope>
</reference>
<keyword evidence="2" id="KW-0732">Signal</keyword>
<gene>
    <name evidence="3" type="ORF">RSE6_12376</name>
</gene>
<accession>A0A1E1MR65</accession>
<dbReference type="AlphaFoldDB" id="A0A1E1MR65"/>
<keyword evidence="4" id="KW-1185">Reference proteome</keyword>
<evidence type="ECO:0000313" key="4">
    <source>
        <dbReference type="Proteomes" id="UP000177625"/>
    </source>
</evidence>
<name>A0A1E1MR65_RHYSE</name>
<sequence length="342" mass="38847">MFKVPGFRRVTTHLSLKLVLGVPFAMLQVICPDQTFRSAQRRTTDDLFSLITPVSCDGKLSDYGAPASRRSEPSRPFRLEFVPNGQAIYNSGGRSARSPLPERYGPIEIPECYSDQTGVGNDEESESKMGWKGGKDEIGGDRTRFAMPIGCSWGFEEEDGVSICSLLASERSVSIQRSDGDAFTSAEGRACEWWKCSFLVMFARTRKGNSFEEFLLVVWYLLLLPAWRHHSTHIRRSVPHRVAAFQTNVTDSVPDLTFWLPPDESNHKSPPRASSYRSQKFAYEVIIYIRPLAAVCHIPFHFTHQRLTVTGCYYYCYSKRHTSASALTIQYTRTDERKSLRK</sequence>
<organism evidence="3 4">
    <name type="scientific">Rhynchosporium secalis</name>
    <name type="common">Barley scald fungus</name>
    <dbReference type="NCBI Taxonomy" id="38038"/>
    <lineage>
        <taxon>Eukaryota</taxon>
        <taxon>Fungi</taxon>
        <taxon>Dikarya</taxon>
        <taxon>Ascomycota</taxon>
        <taxon>Pezizomycotina</taxon>
        <taxon>Leotiomycetes</taxon>
        <taxon>Helotiales</taxon>
        <taxon>Ploettnerulaceae</taxon>
        <taxon>Rhynchosporium</taxon>
    </lineage>
</organism>
<feature type="region of interest" description="Disordered" evidence="1">
    <location>
        <begin position="115"/>
        <end position="134"/>
    </location>
</feature>